<protein>
    <submittedName>
        <fullName evidence="2">Uncharacterized protein</fullName>
    </submittedName>
</protein>
<evidence type="ECO:0000313" key="3">
    <source>
        <dbReference type="Proteomes" id="UP001283361"/>
    </source>
</evidence>
<name>A0AAE0ZKI9_9GAST</name>
<gene>
    <name evidence="2" type="ORF">RRG08_012204</name>
</gene>
<comment type="caution">
    <text evidence="2">The sequence shown here is derived from an EMBL/GenBank/DDBJ whole genome shotgun (WGS) entry which is preliminary data.</text>
</comment>
<dbReference type="AlphaFoldDB" id="A0AAE0ZKI9"/>
<dbReference type="EMBL" id="JAWDGP010003799">
    <property type="protein sequence ID" value="KAK3770601.1"/>
    <property type="molecule type" value="Genomic_DNA"/>
</dbReference>
<evidence type="ECO:0000313" key="2">
    <source>
        <dbReference type="EMBL" id="KAK3770601.1"/>
    </source>
</evidence>
<reference evidence="2" key="1">
    <citation type="journal article" date="2023" name="G3 (Bethesda)">
        <title>A reference genome for the long-term kleptoplast-retaining sea slug Elysia crispata morphotype clarki.</title>
        <authorList>
            <person name="Eastman K.E."/>
            <person name="Pendleton A.L."/>
            <person name="Shaikh M.A."/>
            <person name="Suttiyut T."/>
            <person name="Ogas R."/>
            <person name="Tomko P."/>
            <person name="Gavelis G."/>
            <person name="Widhalm J.R."/>
            <person name="Wisecaver J.H."/>
        </authorList>
    </citation>
    <scope>NUCLEOTIDE SEQUENCE</scope>
    <source>
        <strain evidence="2">ECLA1</strain>
    </source>
</reference>
<dbReference type="Proteomes" id="UP001283361">
    <property type="component" value="Unassembled WGS sequence"/>
</dbReference>
<organism evidence="2 3">
    <name type="scientific">Elysia crispata</name>
    <name type="common">lettuce slug</name>
    <dbReference type="NCBI Taxonomy" id="231223"/>
    <lineage>
        <taxon>Eukaryota</taxon>
        <taxon>Metazoa</taxon>
        <taxon>Spiralia</taxon>
        <taxon>Lophotrochozoa</taxon>
        <taxon>Mollusca</taxon>
        <taxon>Gastropoda</taxon>
        <taxon>Heterobranchia</taxon>
        <taxon>Euthyneura</taxon>
        <taxon>Panpulmonata</taxon>
        <taxon>Sacoglossa</taxon>
        <taxon>Placobranchoidea</taxon>
        <taxon>Plakobranchidae</taxon>
        <taxon>Elysia</taxon>
    </lineage>
</organism>
<keyword evidence="3" id="KW-1185">Reference proteome</keyword>
<sequence>MKRTTSGRKTTAERPQAFEKTRGTSRDLMRNKIRGVLSFPTIEMLSMIRLPKSLLHSEDLQCCKVCNQSCGGQRM</sequence>
<feature type="compositionally biased region" description="Basic and acidic residues" evidence="1">
    <location>
        <begin position="10"/>
        <end position="26"/>
    </location>
</feature>
<evidence type="ECO:0000256" key="1">
    <source>
        <dbReference type="SAM" id="MobiDB-lite"/>
    </source>
</evidence>
<accession>A0AAE0ZKI9</accession>
<proteinExistence type="predicted"/>
<feature type="region of interest" description="Disordered" evidence="1">
    <location>
        <begin position="1"/>
        <end position="26"/>
    </location>
</feature>